<gene>
    <name evidence="2" type="primary">fmt_21</name>
    <name evidence="2" type="ORF">SDC9_44970</name>
</gene>
<dbReference type="Gene3D" id="3.40.50.170">
    <property type="entry name" value="Formyl transferase, N-terminal domain"/>
    <property type="match status" value="1"/>
</dbReference>
<protein>
    <submittedName>
        <fullName evidence="2">Methionyl-tRNA formyltransferase</fullName>
        <ecNumber evidence="2">2.1.2.9</ecNumber>
    </submittedName>
</protein>
<accession>A0A644W4Y0</accession>
<evidence type="ECO:0000259" key="1">
    <source>
        <dbReference type="Pfam" id="PF00551"/>
    </source>
</evidence>
<dbReference type="Pfam" id="PF00551">
    <property type="entry name" value="Formyl_trans_N"/>
    <property type="match status" value="1"/>
</dbReference>
<dbReference type="PANTHER" id="PTHR11138:SF5">
    <property type="entry name" value="METHIONYL-TRNA FORMYLTRANSFERASE, MITOCHONDRIAL"/>
    <property type="match status" value="1"/>
</dbReference>
<dbReference type="InterPro" id="IPR002376">
    <property type="entry name" value="Formyl_transf_N"/>
</dbReference>
<dbReference type="GO" id="GO:0004479">
    <property type="term" value="F:methionyl-tRNA formyltransferase activity"/>
    <property type="evidence" value="ECO:0007669"/>
    <property type="project" value="UniProtKB-EC"/>
</dbReference>
<evidence type="ECO:0000313" key="2">
    <source>
        <dbReference type="EMBL" id="MPL98761.1"/>
    </source>
</evidence>
<sequence length="252" mass="29136">MRIGLLAGKQMSDFVLNTLKSVLEDKNMEVALVIIDSRPKLTLKQKIKKNFKRGRGGYMLVMAVQSYFNKQLLSKDTKLFCVENGLEFIETSNHYADETIKKIKSYRLDILVLTGGFGIIKKPLLEITPMGVLSYHHGNMRKYRGMPPAFWELYNNEREMGATIQLLSAGLDRGLPVEEITVPIMKKDTLKTLEKRAMQQSEVMLYKALQKIDSGQYVPEKIKEYGKVYTLPNLRQWLFFQLKLLYRKIKTS</sequence>
<organism evidence="2">
    <name type="scientific">bioreactor metagenome</name>
    <dbReference type="NCBI Taxonomy" id="1076179"/>
    <lineage>
        <taxon>unclassified sequences</taxon>
        <taxon>metagenomes</taxon>
        <taxon>ecological metagenomes</taxon>
    </lineage>
</organism>
<proteinExistence type="predicted"/>
<name>A0A644W4Y0_9ZZZZ</name>
<dbReference type="AlphaFoldDB" id="A0A644W4Y0"/>
<dbReference type="PANTHER" id="PTHR11138">
    <property type="entry name" value="METHIONYL-TRNA FORMYLTRANSFERASE"/>
    <property type="match status" value="1"/>
</dbReference>
<dbReference type="GO" id="GO:0005829">
    <property type="term" value="C:cytosol"/>
    <property type="evidence" value="ECO:0007669"/>
    <property type="project" value="TreeGrafter"/>
</dbReference>
<comment type="caution">
    <text evidence="2">The sequence shown here is derived from an EMBL/GenBank/DDBJ whole genome shotgun (WGS) entry which is preliminary data.</text>
</comment>
<dbReference type="SUPFAM" id="SSF53328">
    <property type="entry name" value="Formyltransferase"/>
    <property type="match status" value="1"/>
</dbReference>
<dbReference type="EMBL" id="VSSQ01000627">
    <property type="protein sequence ID" value="MPL98761.1"/>
    <property type="molecule type" value="Genomic_DNA"/>
</dbReference>
<dbReference type="EC" id="2.1.2.9" evidence="2"/>
<keyword evidence="2" id="KW-0808">Transferase</keyword>
<feature type="domain" description="Formyl transferase N-terminal" evidence="1">
    <location>
        <begin position="85"/>
        <end position="208"/>
    </location>
</feature>
<dbReference type="InterPro" id="IPR036477">
    <property type="entry name" value="Formyl_transf_N_sf"/>
</dbReference>
<reference evidence="2" key="1">
    <citation type="submission" date="2019-08" db="EMBL/GenBank/DDBJ databases">
        <authorList>
            <person name="Kucharzyk K."/>
            <person name="Murdoch R.W."/>
            <person name="Higgins S."/>
            <person name="Loffler F."/>
        </authorList>
    </citation>
    <scope>NUCLEOTIDE SEQUENCE</scope>
</reference>